<evidence type="ECO:0000313" key="2">
    <source>
        <dbReference type="Proteomes" id="UP001451303"/>
    </source>
</evidence>
<organism evidence="1 2">
    <name type="scientific">Neurospora intermedia</name>
    <dbReference type="NCBI Taxonomy" id="5142"/>
    <lineage>
        <taxon>Eukaryota</taxon>
        <taxon>Fungi</taxon>
        <taxon>Dikarya</taxon>
        <taxon>Ascomycota</taxon>
        <taxon>Pezizomycotina</taxon>
        <taxon>Sordariomycetes</taxon>
        <taxon>Sordariomycetidae</taxon>
        <taxon>Sordariales</taxon>
        <taxon>Sordariaceae</taxon>
        <taxon>Neurospora</taxon>
    </lineage>
</organism>
<dbReference type="Proteomes" id="UP001451303">
    <property type="component" value="Unassembled WGS sequence"/>
</dbReference>
<name>A0ABR3DHD5_NEUIN</name>
<keyword evidence="2" id="KW-1185">Reference proteome</keyword>
<gene>
    <name evidence="1" type="ORF">QR685DRAFT_521033</name>
</gene>
<protein>
    <submittedName>
        <fullName evidence="1">Uncharacterized protein</fullName>
    </submittedName>
</protein>
<comment type="caution">
    <text evidence="1">The sequence shown here is derived from an EMBL/GenBank/DDBJ whole genome shotgun (WGS) entry which is preliminary data.</text>
</comment>
<sequence>MLVLAAAGVVIGIGGAAIFFPPIVATGPSGAVSTAFWVWKMVKAAKGSKMPCFTPTRESSVAGLTVLIRLCDYCPTCHCWTSWAQSHIA</sequence>
<reference evidence="1 2" key="1">
    <citation type="submission" date="2023-09" db="EMBL/GenBank/DDBJ databases">
        <title>Multi-omics analysis of a traditional fermented food reveals byproduct-associated fungal strains for waste-to-food upcycling.</title>
        <authorList>
            <consortium name="Lawrence Berkeley National Laboratory"/>
            <person name="Rekdal V.M."/>
            <person name="Villalobos-Escobedo J.M."/>
            <person name="Rodriguez-Valeron N."/>
            <person name="Garcia M.O."/>
            <person name="Vasquez D.P."/>
            <person name="Damayanti I."/>
            <person name="Sorensen P.M."/>
            <person name="Baidoo E.E."/>
            <person name="De Carvalho A.C."/>
            <person name="Riley R."/>
            <person name="Lipzen A."/>
            <person name="He G."/>
            <person name="Yan M."/>
            <person name="Haridas S."/>
            <person name="Daum C."/>
            <person name="Yoshinaga Y."/>
            <person name="Ng V."/>
            <person name="Grigoriev I.V."/>
            <person name="Munk R."/>
            <person name="Nuraida L."/>
            <person name="Wijaya C.H."/>
            <person name="Morales P.-C."/>
            <person name="Keasling J.D."/>
        </authorList>
    </citation>
    <scope>NUCLEOTIDE SEQUENCE [LARGE SCALE GENOMIC DNA]</scope>
    <source>
        <strain evidence="1 2">FGSC 2613</strain>
    </source>
</reference>
<proteinExistence type="predicted"/>
<dbReference type="EMBL" id="JAVLET010000003">
    <property type="protein sequence ID" value="KAL0472091.1"/>
    <property type="molecule type" value="Genomic_DNA"/>
</dbReference>
<accession>A0ABR3DHD5</accession>
<evidence type="ECO:0000313" key="1">
    <source>
        <dbReference type="EMBL" id="KAL0472091.1"/>
    </source>
</evidence>